<feature type="domain" description="Mammalian cell entry C-terminal" evidence="3">
    <location>
        <begin position="128"/>
        <end position="316"/>
    </location>
</feature>
<organism evidence="4 5">
    <name type="scientific">Streptomyces smyrnaeus</name>
    <dbReference type="NCBI Taxonomy" id="1387713"/>
    <lineage>
        <taxon>Bacteria</taxon>
        <taxon>Bacillati</taxon>
        <taxon>Actinomycetota</taxon>
        <taxon>Actinomycetes</taxon>
        <taxon>Kitasatosporales</taxon>
        <taxon>Streptomycetaceae</taxon>
        <taxon>Streptomyces</taxon>
    </lineage>
</organism>
<proteinExistence type="predicted"/>
<feature type="region of interest" description="Disordered" evidence="1">
    <location>
        <begin position="364"/>
        <end position="396"/>
    </location>
</feature>
<name>A0ABS3XNM5_9ACTN</name>
<evidence type="ECO:0000313" key="5">
    <source>
        <dbReference type="Proteomes" id="UP000721954"/>
    </source>
</evidence>
<feature type="domain" description="Mce/MlaD" evidence="2">
    <location>
        <begin position="48"/>
        <end position="122"/>
    </location>
</feature>
<evidence type="ECO:0000259" key="2">
    <source>
        <dbReference type="Pfam" id="PF02470"/>
    </source>
</evidence>
<evidence type="ECO:0000256" key="1">
    <source>
        <dbReference type="SAM" id="MobiDB-lite"/>
    </source>
</evidence>
<dbReference type="Pfam" id="PF11887">
    <property type="entry name" value="Mce4_CUP1"/>
    <property type="match status" value="1"/>
</dbReference>
<dbReference type="InterPro" id="IPR052336">
    <property type="entry name" value="MlaD_Phospholipid_Transporter"/>
</dbReference>
<dbReference type="Pfam" id="PF02470">
    <property type="entry name" value="MlaD"/>
    <property type="match status" value="1"/>
</dbReference>
<dbReference type="EMBL" id="JAFFZM010000001">
    <property type="protein sequence ID" value="MBO8196991.1"/>
    <property type="molecule type" value="Genomic_DNA"/>
</dbReference>
<sequence>MKAATTGARAPFRRRTPLRRRTLVLGMVLTLLIGAGAGGAAVLDGSDGTRVTAWFDRAVGVYEGSDLRVLGVRVGRVEAVEPHGKKVEVTLLIDADVKVPADARAVVIAPSLVSDRYVQLTPAYTKGPRLADSAVLPSGRNSVPMEVDQLYASITELSDALGPEGANSQGALSDLLDVGAANLDGNGKALGKSVEEFGKAAKTLDGNSGDLFTTVGQLRSFTAMLKRNDKRVRTAERQLSDVTTFLAEDKENLAKALSQLGTALGKVKKFIEDNRGALKKNVKKLAPITRTLVDQRASLAEALDTAPLAADNFLRAYNPGQGTLDNRGNINELSMGGPLTPAPGAASAGTAGLVPVTPRERKALPAVPLPPVGTVYGTPEGADGGRRDAPAKEADR</sequence>
<dbReference type="InterPro" id="IPR005693">
    <property type="entry name" value="Mce"/>
</dbReference>
<comment type="caution">
    <text evidence="4">The sequence shown here is derived from an EMBL/GenBank/DDBJ whole genome shotgun (WGS) entry which is preliminary data.</text>
</comment>
<dbReference type="NCBIfam" id="TIGR00996">
    <property type="entry name" value="Mtu_fam_mce"/>
    <property type="match status" value="1"/>
</dbReference>
<gene>
    <name evidence="4" type="ORF">JW613_01490</name>
</gene>
<reference evidence="4 5" key="1">
    <citation type="submission" date="2021-02" db="EMBL/GenBank/DDBJ databases">
        <title>Streptomyces spirodelae sp. nov., isolated from duckweed.</title>
        <authorList>
            <person name="Saimee Y."/>
            <person name="Duangmal K."/>
        </authorList>
    </citation>
    <scope>NUCLEOTIDE SEQUENCE [LARGE SCALE GENOMIC DNA]</scope>
    <source>
        <strain evidence="4 5">DSM 42105</strain>
    </source>
</reference>
<accession>A0ABS3XNM5</accession>
<keyword evidence="5" id="KW-1185">Reference proteome</keyword>
<dbReference type="PANTHER" id="PTHR33371:SF4">
    <property type="entry name" value="INTERMEMBRANE PHOSPHOLIPID TRANSPORT SYSTEM BINDING PROTEIN MLAD"/>
    <property type="match status" value="1"/>
</dbReference>
<dbReference type="RefSeq" id="WP_209208848.1">
    <property type="nucleotide sequence ID" value="NZ_JAFFZM010000001.1"/>
</dbReference>
<feature type="compositionally biased region" description="Low complexity" evidence="1">
    <location>
        <begin position="336"/>
        <end position="352"/>
    </location>
</feature>
<dbReference type="GeneID" id="96257258"/>
<protein>
    <submittedName>
        <fullName evidence="4">MCE family protein</fullName>
    </submittedName>
</protein>
<dbReference type="InterPro" id="IPR003399">
    <property type="entry name" value="Mce/MlaD"/>
</dbReference>
<feature type="compositionally biased region" description="Basic and acidic residues" evidence="1">
    <location>
        <begin position="383"/>
        <end position="396"/>
    </location>
</feature>
<feature type="compositionally biased region" description="Polar residues" evidence="1">
    <location>
        <begin position="322"/>
        <end position="332"/>
    </location>
</feature>
<evidence type="ECO:0000259" key="3">
    <source>
        <dbReference type="Pfam" id="PF11887"/>
    </source>
</evidence>
<dbReference type="Proteomes" id="UP000721954">
    <property type="component" value="Unassembled WGS sequence"/>
</dbReference>
<evidence type="ECO:0000313" key="4">
    <source>
        <dbReference type="EMBL" id="MBO8196991.1"/>
    </source>
</evidence>
<dbReference type="InterPro" id="IPR024516">
    <property type="entry name" value="Mce_C"/>
</dbReference>
<dbReference type="PANTHER" id="PTHR33371">
    <property type="entry name" value="INTERMEMBRANE PHOSPHOLIPID TRANSPORT SYSTEM BINDING PROTEIN MLAD-RELATED"/>
    <property type="match status" value="1"/>
</dbReference>
<feature type="region of interest" description="Disordered" evidence="1">
    <location>
        <begin position="322"/>
        <end position="352"/>
    </location>
</feature>